<dbReference type="GO" id="GO:0009279">
    <property type="term" value="C:cell outer membrane"/>
    <property type="evidence" value="ECO:0007669"/>
    <property type="project" value="TreeGrafter"/>
</dbReference>
<dbReference type="InterPro" id="IPR018392">
    <property type="entry name" value="LysM"/>
</dbReference>
<evidence type="ECO:0000313" key="4">
    <source>
        <dbReference type="EMBL" id="HHH13017.1"/>
    </source>
</evidence>
<accession>A0A7C5IYM5</accession>
<dbReference type="Pfam" id="PF01551">
    <property type="entry name" value="Peptidase_M23"/>
    <property type="match status" value="1"/>
</dbReference>
<feature type="domain" description="LysM" evidence="3">
    <location>
        <begin position="53"/>
        <end position="97"/>
    </location>
</feature>
<dbReference type="SUPFAM" id="SSF51261">
    <property type="entry name" value="Duplicated hybrid motif"/>
    <property type="match status" value="1"/>
</dbReference>
<protein>
    <submittedName>
        <fullName evidence="4">LysM peptidoglycan-binding domain-containing protein</fullName>
    </submittedName>
</protein>
<proteinExistence type="inferred from homology"/>
<reference evidence="4" key="1">
    <citation type="journal article" date="2020" name="mSystems">
        <title>Genome- and Community-Level Interaction Insights into Carbon Utilization and Element Cycling Functions of Hydrothermarchaeota in Hydrothermal Sediment.</title>
        <authorList>
            <person name="Zhou Z."/>
            <person name="Liu Y."/>
            <person name="Xu W."/>
            <person name="Pan J."/>
            <person name="Luo Z.H."/>
            <person name="Li M."/>
        </authorList>
    </citation>
    <scope>NUCLEOTIDE SEQUENCE [LARGE SCALE GENOMIC DNA]</scope>
    <source>
        <strain evidence="4">HyVt-535</strain>
    </source>
</reference>
<dbReference type="InterPro" id="IPR050570">
    <property type="entry name" value="Cell_wall_metabolism_enzyme"/>
</dbReference>
<dbReference type="PANTHER" id="PTHR21666">
    <property type="entry name" value="PEPTIDASE-RELATED"/>
    <property type="match status" value="1"/>
</dbReference>
<dbReference type="InterPro" id="IPR036779">
    <property type="entry name" value="LysM_dom_sf"/>
</dbReference>
<feature type="region of interest" description="Disordered" evidence="2">
    <location>
        <begin position="98"/>
        <end position="143"/>
    </location>
</feature>
<dbReference type="PROSITE" id="PS51782">
    <property type="entry name" value="LYSM"/>
    <property type="match status" value="1"/>
</dbReference>
<dbReference type="Gene3D" id="3.10.350.10">
    <property type="entry name" value="LysM domain"/>
    <property type="match status" value="1"/>
</dbReference>
<sequence length="266" mass="29521">MRHDRSLGVRWTWPLPAVLFLVVLVSGCGTPPRTPTVSSSPAHKAQHTRLTGSWYRVKKGDTLWSVSWRAGVDYRTLARWNRLKSPYTIYPGQLLRLKPPKSSAASRSTSTARRSTPSRGSATTSTSRKKKSTPTRKRKQAATALHWQWPLQGTVVSRFSYRDPDKDGIKIAGKRGQKVVAAEAGTVVYSGSGLIGYGRLIIIKHNNEFLSAYGHNSRLLVKEGQKVKRGQHISDLGVNSAGKALLHFEIRRYGKPVDPLAYLPRG</sequence>
<dbReference type="GO" id="GO:0032153">
    <property type="term" value="C:cell division site"/>
    <property type="evidence" value="ECO:0007669"/>
    <property type="project" value="TreeGrafter"/>
</dbReference>
<dbReference type="InterPro" id="IPR016047">
    <property type="entry name" value="M23ase_b-sheet_dom"/>
</dbReference>
<dbReference type="InterPro" id="IPR011055">
    <property type="entry name" value="Dup_hybrid_motif"/>
</dbReference>
<dbReference type="Proteomes" id="UP000886100">
    <property type="component" value="Unassembled WGS sequence"/>
</dbReference>
<evidence type="ECO:0000256" key="1">
    <source>
        <dbReference type="ARBA" id="ARBA00038420"/>
    </source>
</evidence>
<name>A0A7C5IYM5_9GAMM</name>
<dbReference type="Gene3D" id="2.70.70.10">
    <property type="entry name" value="Glucose Permease (Domain IIA)"/>
    <property type="match status" value="1"/>
</dbReference>
<comment type="caution">
    <text evidence="4">The sequence shown here is derived from an EMBL/GenBank/DDBJ whole genome shotgun (WGS) entry which is preliminary data.</text>
</comment>
<dbReference type="PROSITE" id="PS51257">
    <property type="entry name" value="PROKAR_LIPOPROTEIN"/>
    <property type="match status" value="1"/>
</dbReference>
<feature type="compositionally biased region" description="Basic residues" evidence="2">
    <location>
        <begin position="127"/>
        <end position="140"/>
    </location>
</feature>
<dbReference type="Pfam" id="PF01476">
    <property type="entry name" value="LysM"/>
    <property type="match status" value="1"/>
</dbReference>
<dbReference type="CDD" id="cd12797">
    <property type="entry name" value="M23_peptidase"/>
    <property type="match status" value="1"/>
</dbReference>
<comment type="similarity">
    <text evidence="1">Belongs to the E.coli NlpD/Haemophilus LppB family.</text>
</comment>
<dbReference type="EMBL" id="DROM01000137">
    <property type="protein sequence ID" value="HHH13017.1"/>
    <property type="molecule type" value="Genomic_DNA"/>
</dbReference>
<feature type="compositionally biased region" description="Low complexity" evidence="2">
    <location>
        <begin position="100"/>
        <end position="126"/>
    </location>
</feature>
<evidence type="ECO:0000259" key="3">
    <source>
        <dbReference type="PROSITE" id="PS51782"/>
    </source>
</evidence>
<evidence type="ECO:0000256" key="2">
    <source>
        <dbReference type="SAM" id="MobiDB-lite"/>
    </source>
</evidence>
<dbReference type="SMART" id="SM00257">
    <property type="entry name" value="LysM"/>
    <property type="match status" value="1"/>
</dbReference>
<organism evidence="4">
    <name type="scientific">Thiolapillus brandeum</name>
    <dbReference type="NCBI Taxonomy" id="1076588"/>
    <lineage>
        <taxon>Bacteria</taxon>
        <taxon>Pseudomonadati</taxon>
        <taxon>Pseudomonadota</taxon>
        <taxon>Gammaproteobacteria</taxon>
        <taxon>Chromatiales</taxon>
        <taxon>Sedimenticolaceae</taxon>
        <taxon>Thiolapillus</taxon>
    </lineage>
</organism>
<dbReference type="PANTHER" id="PTHR21666:SF263">
    <property type="entry name" value="MUREIN HYDROLASE ACTIVATOR NLPD"/>
    <property type="match status" value="1"/>
</dbReference>
<dbReference type="AlphaFoldDB" id="A0A7C5IYM5"/>
<gene>
    <name evidence="4" type="ORF">ENJ98_02165</name>
</gene>
<dbReference type="CDD" id="cd00118">
    <property type="entry name" value="LysM"/>
    <property type="match status" value="1"/>
</dbReference>
<dbReference type="GO" id="GO:0004222">
    <property type="term" value="F:metalloendopeptidase activity"/>
    <property type="evidence" value="ECO:0007669"/>
    <property type="project" value="TreeGrafter"/>
</dbReference>